<gene>
    <name evidence="9" type="ORF">DM860_017941</name>
</gene>
<dbReference type="InterPro" id="IPR058924">
    <property type="entry name" value="AGPR_dimerisation_dom"/>
</dbReference>
<name>A0A328CXP6_9ASTE</name>
<evidence type="ECO:0000256" key="1">
    <source>
        <dbReference type="ARBA" id="ARBA00004862"/>
    </source>
</evidence>
<evidence type="ECO:0000256" key="7">
    <source>
        <dbReference type="SAM" id="MobiDB-lite"/>
    </source>
</evidence>
<dbReference type="PANTHER" id="PTHR32338:SF10">
    <property type="entry name" value="N-ACETYL-GAMMA-GLUTAMYL-PHOSPHATE REDUCTASE, CHLOROPLASTIC-RELATED"/>
    <property type="match status" value="1"/>
</dbReference>
<dbReference type="EMBL" id="NQVE01000210">
    <property type="protein sequence ID" value="RAL38247.1"/>
    <property type="molecule type" value="Genomic_DNA"/>
</dbReference>
<dbReference type="GO" id="GO:0070401">
    <property type="term" value="F:NADP+ binding"/>
    <property type="evidence" value="ECO:0007669"/>
    <property type="project" value="InterPro"/>
</dbReference>
<dbReference type="SUPFAM" id="SSF51735">
    <property type="entry name" value="NAD(P)-binding Rossmann-fold domains"/>
    <property type="match status" value="1"/>
</dbReference>
<evidence type="ECO:0000256" key="3">
    <source>
        <dbReference type="ARBA" id="ARBA00022605"/>
    </source>
</evidence>
<dbReference type="SUPFAM" id="SSF55347">
    <property type="entry name" value="Glyceraldehyde-3-phosphate dehydrogenase-like, C-terminal domain"/>
    <property type="match status" value="1"/>
</dbReference>
<dbReference type="InterPro" id="IPR050085">
    <property type="entry name" value="AGPR"/>
</dbReference>
<evidence type="ECO:0000313" key="10">
    <source>
        <dbReference type="Proteomes" id="UP000249390"/>
    </source>
</evidence>
<dbReference type="Gene3D" id="3.30.360.10">
    <property type="entry name" value="Dihydrodipicolinate Reductase, domain 2"/>
    <property type="match status" value="1"/>
</dbReference>
<feature type="domain" description="Semialdehyde dehydrogenase NAD-binding" evidence="8">
    <location>
        <begin position="53"/>
        <end position="190"/>
    </location>
</feature>
<dbReference type="AlphaFoldDB" id="A0A328CXP6"/>
<dbReference type="PROSITE" id="PS01224">
    <property type="entry name" value="ARGC"/>
    <property type="match status" value="1"/>
</dbReference>
<evidence type="ECO:0000256" key="6">
    <source>
        <dbReference type="PROSITE-ProRule" id="PRU10010"/>
    </source>
</evidence>
<evidence type="ECO:0000256" key="2">
    <source>
        <dbReference type="ARBA" id="ARBA00022571"/>
    </source>
</evidence>
<dbReference type="InterPro" id="IPR000534">
    <property type="entry name" value="Semialdehyde_DH_NAD-bd"/>
</dbReference>
<comment type="pathway">
    <text evidence="1">Amino-acid biosynthesis; L-arginine biosynthesis; N(2)-acetyl-L-ornithine from L-glutamate: step 3/4.</text>
</comment>
<sequence length="510" mass="55990">MSSLGSFGWTCLDRVEWKKSSKLRRNFVRASSMASPQSLQFAAAKAQQSEKFRIGVLGASGYTGSEIIRLLSNHPQFRITLMTADRKAGQSIQSVFPHLVSQNLPDLVAVKDADFSSVDAVFCCLPHGTTQEIIKGLPTSLKVVDLSADFRLRDVAEYHEWYGHPHIAPELQKEAVYGLTEIYRAEISDARLVANPGCYPTVQLPLIPLIKANLIELKNIIIDSKSGVSGAGLRGAKEANLYTEIAEGIHSYGITRHRHGGKKMLGHTKSCKKWKKDFFLGRLEKEMRSLFLGQREYNKAKRIFGTIDHFGHQLLTFVVLLKDKENPHTRHVRGSNYCLMDVFPDRISGRAIIISVIDNLVKGASGQVLQNLNLMMDANGKSPSQVLPRPSPHRLPCGAALVLTRLLALCRVAAREGSADADGRIGGSVRKVQISSICSGSVPSASGAEAGKIRLRILGSVPIEYADDSEALDANPVRRSPSPPAIPSPCRFRSGRRHQTAEPVQPSKFM</sequence>
<dbReference type="CDD" id="cd17895">
    <property type="entry name" value="AGPR_1_N"/>
    <property type="match status" value="1"/>
</dbReference>
<accession>A0A328CXP6</accession>
<dbReference type="GO" id="GO:0003942">
    <property type="term" value="F:N-acetyl-gamma-glutamyl-phosphate reductase activity"/>
    <property type="evidence" value="ECO:0007669"/>
    <property type="project" value="InterPro"/>
</dbReference>
<evidence type="ECO:0000256" key="5">
    <source>
        <dbReference type="ARBA" id="ARBA00023002"/>
    </source>
</evidence>
<dbReference type="InterPro" id="IPR023013">
    <property type="entry name" value="AGPR_AS"/>
</dbReference>
<feature type="active site" evidence="6">
    <location>
        <position position="198"/>
    </location>
</feature>
<dbReference type="NCBIfam" id="TIGR01850">
    <property type="entry name" value="argC"/>
    <property type="match status" value="1"/>
</dbReference>
<dbReference type="Pfam" id="PF22698">
    <property type="entry name" value="Semialdhyde_dhC_1"/>
    <property type="match status" value="2"/>
</dbReference>
<organism evidence="9 10">
    <name type="scientific">Cuscuta australis</name>
    <dbReference type="NCBI Taxonomy" id="267555"/>
    <lineage>
        <taxon>Eukaryota</taxon>
        <taxon>Viridiplantae</taxon>
        <taxon>Streptophyta</taxon>
        <taxon>Embryophyta</taxon>
        <taxon>Tracheophyta</taxon>
        <taxon>Spermatophyta</taxon>
        <taxon>Magnoliopsida</taxon>
        <taxon>eudicotyledons</taxon>
        <taxon>Gunneridae</taxon>
        <taxon>Pentapetalae</taxon>
        <taxon>asterids</taxon>
        <taxon>lamiids</taxon>
        <taxon>Solanales</taxon>
        <taxon>Convolvulaceae</taxon>
        <taxon>Cuscuteae</taxon>
        <taxon>Cuscuta</taxon>
        <taxon>Cuscuta subgen. Grammica</taxon>
        <taxon>Cuscuta sect. Cleistogrammica</taxon>
    </lineage>
</organism>
<dbReference type="InterPro" id="IPR036291">
    <property type="entry name" value="NAD(P)-bd_dom_sf"/>
</dbReference>
<keyword evidence="10" id="KW-1185">Reference proteome</keyword>
<keyword evidence="3" id="KW-0028">Amino-acid biosynthesis</keyword>
<dbReference type="GO" id="GO:0051287">
    <property type="term" value="F:NAD binding"/>
    <property type="evidence" value="ECO:0007669"/>
    <property type="project" value="InterPro"/>
</dbReference>
<protein>
    <recommendedName>
        <fullName evidence="8">Semialdehyde dehydrogenase NAD-binding domain-containing protein</fullName>
    </recommendedName>
</protein>
<feature type="region of interest" description="Disordered" evidence="7">
    <location>
        <begin position="470"/>
        <end position="510"/>
    </location>
</feature>
<dbReference type="UniPathway" id="UPA00068">
    <property type="reaction ID" value="UER00108"/>
</dbReference>
<dbReference type="InterPro" id="IPR000706">
    <property type="entry name" value="AGPR_type-1"/>
</dbReference>
<dbReference type="GO" id="GO:0006526">
    <property type="term" value="P:L-arginine biosynthetic process"/>
    <property type="evidence" value="ECO:0007669"/>
    <property type="project" value="UniProtKB-UniPathway"/>
</dbReference>
<comment type="caution">
    <text evidence="9">The sequence shown here is derived from an EMBL/GenBank/DDBJ whole genome shotgun (WGS) entry which is preliminary data.</text>
</comment>
<evidence type="ECO:0000256" key="4">
    <source>
        <dbReference type="ARBA" id="ARBA00022857"/>
    </source>
</evidence>
<evidence type="ECO:0000313" key="9">
    <source>
        <dbReference type="EMBL" id="RAL38247.1"/>
    </source>
</evidence>
<proteinExistence type="inferred from homology"/>
<dbReference type="Gene3D" id="3.40.50.720">
    <property type="entry name" value="NAD(P)-binding Rossmann-like Domain"/>
    <property type="match status" value="1"/>
</dbReference>
<dbReference type="PANTHER" id="PTHR32338">
    <property type="entry name" value="N-ACETYL-GAMMA-GLUTAMYL-PHOSPHATE REDUCTASE, CHLOROPLASTIC-RELATED-RELATED"/>
    <property type="match status" value="1"/>
</dbReference>
<dbReference type="SMART" id="SM00859">
    <property type="entry name" value="Semialdhyde_dh"/>
    <property type="match status" value="1"/>
</dbReference>
<evidence type="ECO:0000259" key="8">
    <source>
        <dbReference type="SMART" id="SM00859"/>
    </source>
</evidence>
<keyword evidence="5" id="KW-0560">Oxidoreductase</keyword>
<reference evidence="9 10" key="1">
    <citation type="submission" date="2018-06" db="EMBL/GenBank/DDBJ databases">
        <title>The Genome of Cuscuta australis (Dodder) Provides Insight into the Evolution of Plant Parasitism.</title>
        <authorList>
            <person name="Liu H."/>
        </authorList>
    </citation>
    <scope>NUCLEOTIDE SEQUENCE [LARGE SCALE GENOMIC DNA]</scope>
    <source>
        <strain evidence="10">cv. Yunnan</strain>
        <tissue evidence="9">Vines</tissue>
    </source>
</reference>
<dbReference type="HAMAP" id="MF_00150">
    <property type="entry name" value="ArgC_type1"/>
    <property type="match status" value="1"/>
</dbReference>
<keyword evidence="4" id="KW-0521">NADP</keyword>
<keyword evidence="2" id="KW-0055">Arginine biosynthesis</keyword>
<dbReference type="Pfam" id="PF01118">
    <property type="entry name" value="Semialdhyde_dh"/>
    <property type="match status" value="1"/>
</dbReference>
<dbReference type="Proteomes" id="UP000249390">
    <property type="component" value="Unassembled WGS sequence"/>
</dbReference>